<organism evidence="2 3">
    <name type="scientific">Clathrospora elynae</name>
    <dbReference type="NCBI Taxonomy" id="706981"/>
    <lineage>
        <taxon>Eukaryota</taxon>
        <taxon>Fungi</taxon>
        <taxon>Dikarya</taxon>
        <taxon>Ascomycota</taxon>
        <taxon>Pezizomycotina</taxon>
        <taxon>Dothideomycetes</taxon>
        <taxon>Pleosporomycetidae</taxon>
        <taxon>Pleosporales</taxon>
        <taxon>Diademaceae</taxon>
        <taxon>Clathrospora</taxon>
    </lineage>
</organism>
<dbReference type="PROSITE" id="PS50097">
    <property type="entry name" value="BTB"/>
    <property type="match status" value="1"/>
</dbReference>
<protein>
    <recommendedName>
        <fullName evidence="1">BTB domain-containing protein</fullName>
    </recommendedName>
</protein>
<dbReference type="InterPro" id="IPR000210">
    <property type="entry name" value="BTB/POZ_dom"/>
</dbReference>
<dbReference type="SUPFAM" id="SSF54695">
    <property type="entry name" value="POZ domain"/>
    <property type="match status" value="1"/>
</dbReference>
<gene>
    <name evidence="2" type="ORF">EJ02DRAFT_357184</name>
</gene>
<accession>A0A6A5S9D3</accession>
<dbReference type="InterPro" id="IPR011333">
    <property type="entry name" value="SKP1/BTB/POZ_sf"/>
</dbReference>
<keyword evidence="3" id="KW-1185">Reference proteome</keyword>
<dbReference type="Gene3D" id="3.30.710.10">
    <property type="entry name" value="Potassium Channel Kv1.1, Chain A"/>
    <property type="match status" value="1"/>
</dbReference>
<reference evidence="2" key="1">
    <citation type="journal article" date="2020" name="Stud. Mycol.">
        <title>101 Dothideomycetes genomes: a test case for predicting lifestyles and emergence of pathogens.</title>
        <authorList>
            <person name="Haridas S."/>
            <person name="Albert R."/>
            <person name="Binder M."/>
            <person name="Bloem J."/>
            <person name="Labutti K."/>
            <person name="Salamov A."/>
            <person name="Andreopoulos B."/>
            <person name="Baker S."/>
            <person name="Barry K."/>
            <person name="Bills G."/>
            <person name="Bluhm B."/>
            <person name="Cannon C."/>
            <person name="Castanera R."/>
            <person name="Culley D."/>
            <person name="Daum C."/>
            <person name="Ezra D."/>
            <person name="Gonzalez J."/>
            <person name="Henrissat B."/>
            <person name="Kuo A."/>
            <person name="Liang C."/>
            <person name="Lipzen A."/>
            <person name="Lutzoni F."/>
            <person name="Magnuson J."/>
            <person name="Mondo S."/>
            <person name="Nolan M."/>
            <person name="Ohm R."/>
            <person name="Pangilinan J."/>
            <person name="Park H.-J."/>
            <person name="Ramirez L."/>
            <person name="Alfaro M."/>
            <person name="Sun H."/>
            <person name="Tritt A."/>
            <person name="Yoshinaga Y."/>
            <person name="Zwiers L.-H."/>
            <person name="Turgeon B."/>
            <person name="Goodwin S."/>
            <person name="Spatafora J."/>
            <person name="Crous P."/>
            <person name="Grigoriev I."/>
        </authorList>
    </citation>
    <scope>NUCLEOTIDE SEQUENCE</scope>
    <source>
        <strain evidence="2">CBS 161.51</strain>
    </source>
</reference>
<dbReference type="AlphaFoldDB" id="A0A6A5S9D3"/>
<dbReference type="Proteomes" id="UP000800038">
    <property type="component" value="Unassembled WGS sequence"/>
</dbReference>
<evidence type="ECO:0000259" key="1">
    <source>
        <dbReference type="PROSITE" id="PS50097"/>
    </source>
</evidence>
<dbReference type="EMBL" id="ML976145">
    <property type="protein sequence ID" value="KAF1937281.1"/>
    <property type="molecule type" value="Genomic_DNA"/>
</dbReference>
<proteinExistence type="predicted"/>
<dbReference type="OrthoDB" id="5275938at2759"/>
<evidence type="ECO:0000313" key="3">
    <source>
        <dbReference type="Proteomes" id="UP000800038"/>
    </source>
</evidence>
<evidence type="ECO:0000313" key="2">
    <source>
        <dbReference type="EMBL" id="KAF1937281.1"/>
    </source>
</evidence>
<feature type="domain" description="BTB" evidence="1">
    <location>
        <begin position="12"/>
        <end position="88"/>
    </location>
</feature>
<name>A0A6A5S9D3_9PLEO</name>
<sequence>MDEPRIDIVSDGDCILVVGQDRTKLRVHSRFLGAVSKPFAAMFAPAWKEGDALLSQFDPIEILLPEDNATSMRIVCAIIHHKNQEVPDKLSDKQVFS</sequence>